<dbReference type="InterPro" id="IPR055365">
    <property type="entry name" value="PH_SunI-like"/>
</dbReference>
<evidence type="ECO:0000313" key="2">
    <source>
        <dbReference type="EMBL" id="OIJ18171.1"/>
    </source>
</evidence>
<dbReference type="Pfam" id="PF23491">
    <property type="entry name" value="bPH_8"/>
    <property type="match status" value="1"/>
</dbReference>
<evidence type="ECO:0000313" key="4">
    <source>
        <dbReference type="Proteomes" id="UP000180057"/>
    </source>
</evidence>
<keyword evidence="4" id="KW-1185">Reference proteome</keyword>
<evidence type="ECO:0000313" key="3">
    <source>
        <dbReference type="EMBL" id="OIJ19650.1"/>
    </source>
</evidence>
<dbReference type="RefSeq" id="WP_071389788.1">
    <property type="nucleotide sequence ID" value="NZ_MLQS01000017.1"/>
</dbReference>
<sequence length="83" mass="9258">MLGINVKKSNGIVIIKWQLSKVEIPTSEIIDVSLDDTYGGEEKEAIRIGTPYGTTDRLVIKTKTKTYILYTTNPTSIKNKILS</sequence>
<comment type="caution">
    <text evidence="2">The sequence shown here is derived from an EMBL/GenBank/DDBJ whole genome shotgun (WGS) entry which is preliminary data.</text>
</comment>
<gene>
    <name evidence="3" type="ORF">BKP45_11305</name>
    <name evidence="2" type="ORF">BKP45_17020</name>
</gene>
<protein>
    <recommendedName>
        <fullName evidence="1">Sublancin immunity protein SunI-like PH domain-containing protein</fullName>
    </recommendedName>
</protein>
<organism evidence="2 4">
    <name type="scientific">Anaerobacillus alkalidiazotrophicus</name>
    <dbReference type="NCBI Taxonomy" id="472963"/>
    <lineage>
        <taxon>Bacteria</taxon>
        <taxon>Bacillati</taxon>
        <taxon>Bacillota</taxon>
        <taxon>Bacilli</taxon>
        <taxon>Bacillales</taxon>
        <taxon>Bacillaceae</taxon>
        <taxon>Anaerobacillus</taxon>
    </lineage>
</organism>
<dbReference type="EMBL" id="MLQS01000030">
    <property type="protein sequence ID" value="OIJ18171.1"/>
    <property type="molecule type" value="Genomic_DNA"/>
</dbReference>
<accession>A0A1S2M0E9</accession>
<evidence type="ECO:0000259" key="1">
    <source>
        <dbReference type="Pfam" id="PF23491"/>
    </source>
</evidence>
<feature type="domain" description="Sublancin immunity protein SunI-like PH" evidence="1">
    <location>
        <begin position="2"/>
        <end position="82"/>
    </location>
</feature>
<dbReference type="EMBL" id="MLQS01000017">
    <property type="protein sequence ID" value="OIJ19650.1"/>
    <property type="molecule type" value="Genomic_DNA"/>
</dbReference>
<name>A0A1S2M0E9_9BACI</name>
<reference evidence="2 4" key="1">
    <citation type="submission" date="2016-10" db="EMBL/GenBank/DDBJ databases">
        <title>Draft genome sequences of four alkaliphilic bacteria belonging to the Anaerobacillus genus.</title>
        <authorList>
            <person name="Bassil N.M."/>
            <person name="Lloyd J.R."/>
        </authorList>
    </citation>
    <scope>NUCLEOTIDE SEQUENCE [LARGE SCALE GENOMIC DNA]</scope>
    <source>
        <strain evidence="2 4">DSM 22531</strain>
    </source>
</reference>
<dbReference type="OrthoDB" id="2623008at2"/>
<proteinExistence type="predicted"/>
<dbReference type="Proteomes" id="UP000180057">
    <property type="component" value="Unassembled WGS sequence"/>
</dbReference>
<dbReference type="AlphaFoldDB" id="A0A1S2M0E9"/>